<sequence>MRWRMPLGKRTRQVVPGRKGVGVARPLDSLPTFHHVGERGHGAGRITRLTPPIDQSLLHVEGARVVRAVDLLYGHPAGRVMMRLDTRDHGLQALTVVDIDGRDADKKRGAVRSSWRRTVR</sequence>
<proteinExistence type="predicted"/>
<reference evidence="2" key="1">
    <citation type="journal article" date="2019" name="Int. J. Syst. Evol. Microbiol.">
        <title>The Global Catalogue of Microorganisms (GCM) 10K type strain sequencing project: providing services to taxonomists for standard genome sequencing and annotation.</title>
        <authorList>
            <consortium name="The Broad Institute Genomics Platform"/>
            <consortium name="The Broad Institute Genome Sequencing Center for Infectious Disease"/>
            <person name="Wu L."/>
            <person name="Ma J."/>
        </authorList>
    </citation>
    <scope>NUCLEOTIDE SEQUENCE [LARGE SCALE GENOMIC DNA]</scope>
    <source>
        <strain evidence="2">JCM 18409</strain>
    </source>
</reference>
<accession>A0ABP9J8C9</accession>
<name>A0ABP9J8C9_9ACTN</name>
<dbReference type="Proteomes" id="UP001501759">
    <property type="component" value="Unassembled WGS sequence"/>
</dbReference>
<organism evidence="1 2">
    <name type="scientific">Streptomyces siamensis</name>
    <dbReference type="NCBI Taxonomy" id="1274986"/>
    <lineage>
        <taxon>Bacteria</taxon>
        <taxon>Bacillati</taxon>
        <taxon>Actinomycetota</taxon>
        <taxon>Actinomycetes</taxon>
        <taxon>Kitasatosporales</taxon>
        <taxon>Streptomycetaceae</taxon>
        <taxon>Streptomyces</taxon>
    </lineage>
</organism>
<protein>
    <submittedName>
        <fullName evidence="1">Uncharacterized protein</fullName>
    </submittedName>
</protein>
<evidence type="ECO:0000313" key="2">
    <source>
        <dbReference type="Proteomes" id="UP001501759"/>
    </source>
</evidence>
<evidence type="ECO:0000313" key="1">
    <source>
        <dbReference type="EMBL" id="GAA5023339.1"/>
    </source>
</evidence>
<comment type="caution">
    <text evidence="1">The sequence shown here is derived from an EMBL/GenBank/DDBJ whole genome shotgun (WGS) entry which is preliminary data.</text>
</comment>
<dbReference type="EMBL" id="BAABKB010000023">
    <property type="protein sequence ID" value="GAA5023339.1"/>
    <property type="molecule type" value="Genomic_DNA"/>
</dbReference>
<gene>
    <name evidence="1" type="ORF">GCM10023335_56010</name>
</gene>
<keyword evidence="2" id="KW-1185">Reference proteome</keyword>